<evidence type="ECO:0000313" key="5">
    <source>
        <dbReference type="Proteomes" id="UP000432015"/>
    </source>
</evidence>
<dbReference type="AlphaFoldDB" id="A0A7K1L4T4"/>
<proteinExistence type="predicted"/>
<dbReference type="RefSeq" id="WP_156218604.1">
    <property type="nucleotide sequence ID" value="NZ_WOFH01000008.1"/>
</dbReference>
<sequence>MRFLWLPALIALIMSGLVAGPASASATATPRNGLHIKSTLTPQQSAAAGPKASPSSPHCVKPSRTAACEKFTVRTIISDGKGHAVGHTVADLAIVWRTQIKSREFTAEIFFDTTYAQGMTLGLINIITTKCEGTCVGTGEVAGPSSAKGQSFTGKLNYRDQTPQQQHNKPIIIVTPEMPVPGAGMPAAARATTDVRCDDLLKPQGAGCVVPEFTPTITSLHRLRFIDANIRQWQGRGAPKVLHRNSFLKAGHRSAVCGKAKLPQGWRPPAGWPLPLSDPRNKPSCDEYAFAATNEGGTRPGNGHDWVPKREQDSQGADLKNFFDANRVLDAASARTEGDAFNVDG</sequence>
<dbReference type="EMBL" id="WOFH01000008">
    <property type="protein sequence ID" value="MUN39438.1"/>
    <property type="molecule type" value="Genomic_DNA"/>
</dbReference>
<evidence type="ECO:0000313" key="4">
    <source>
        <dbReference type="EMBL" id="MUN39438.1"/>
    </source>
</evidence>
<feature type="domain" description="Deoxyribonuclease NucA/NucB" evidence="3">
    <location>
        <begin position="280"/>
        <end position="327"/>
    </location>
</feature>
<evidence type="ECO:0000256" key="2">
    <source>
        <dbReference type="SAM" id="SignalP"/>
    </source>
</evidence>
<evidence type="ECO:0000256" key="1">
    <source>
        <dbReference type="SAM" id="MobiDB-lite"/>
    </source>
</evidence>
<feature type="signal peptide" evidence="2">
    <location>
        <begin position="1"/>
        <end position="24"/>
    </location>
</feature>
<dbReference type="Pfam" id="PF14040">
    <property type="entry name" value="DNase_NucA_NucB"/>
    <property type="match status" value="1"/>
</dbReference>
<reference evidence="4 5" key="1">
    <citation type="submission" date="2019-11" db="EMBL/GenBank/DDBJ databases">
        <authorList>
            <person name="Cao P."/>
        </authorList>
    </citation>
    <scope>NUCLEOTIDE SEQUENCE [LARGE SCALE GENOMIC DNA]</scope>
    <source>
        <strain evidence="4 5">NEAU-AAG5</strain>
    </source>
</reference>
<dbReference type="Proteomes" id="UP000432015">
    <property type="component" value="Unassembled WGS sequence"/>
</dbReference>
<comment type="caution">
    <text evidence="4">The sequence shown here is derived from an EMBL/GenBank/DDBJ whole genome shotgun (WGS) entry which is preliminary data.</text>
</comment>
<gene>
    <name evidence="4" type="ORF">GNZ18_22965</name>
</gene>
<dbReference type="InterPro" id="IPR029476">
    <property type="entry name" value="DNase_NucA_NucB"/>
</dbReference>
<accession>A0A7K1L4T4</accession>
<keyword evidence="5" id="KW-1185">Reference proteome</keyword>
<feature type="region of interest" description="Disordered" evidence="1">
    <location>
        <begin position="293"/>
        <end position="314"/>
    </location>
</feature>
<evidence type="ECO:0000259" key="3">
    <source>
        <dbReference type="Pfam" id="PF14040"/>
    </source>
</evidence>
<organism evidence="4 5">
    <name type="scientific">Actinomadura litoris</name>
    <dbReference type="NCBI Taxonomy" id="2678616"/>
    <lineage>
        <taxon>Bacteria</taxon>
        <taxon>Bacillati</taxon>
        <taxon>Actinomycetota</taxon>
        <taxon>Actinomycetes</taxon>
        <taxon>Streptosporangiales</taxon>
        <taxon>Thermomonosporaceae</taxon>
        <taxon>Actinomadura</taxon>
    </lineage>
</organism>
<name>A0A7K1L4T4_9ACTN</name>
<feature type="chain" id="PRO_5029634156" description="Deoxyribonuclease NucA/NucB domain-containing protein" evidence="2">
    <location>
        <begin position="25"/>
        <end position="345"/>
    </location>
</feature>
<keyword evidence="2" id="KW-0732">Signal</keyword>
<protein>
    <recommendedName>
        <fullName evidence="3">Deoxyribonuclease NucA/NucB domain-containing protein</fullName>
    </recommendedName>
</protein>